<keyword evidence="2" id="KW-1185">Reference proteome</keyword>
<feature type="non-terminal residue" evidence="1">
    <location>
        <position position="130"/>
    </location>
</feature>
<protein>
    <submittedName>
        <fullName evidence="1">Uncharacterized protein</fullName>
    </submittedName>
</protein>
<sequence>MGDFNYDIQKSDFTSNAPFAWHSLLFNSFTNCIRELNSHFDIPTFRRGSSIFSVLDYIYTGTAFRANIHSPEIQYLNNQWTDHALLYFRQKFATILTTLHPTLDPTYTPQQHWEFIKNHMAFADADADAD</sequence>
<comment type="caution">
    <text evidence="1">The sequence shown here is derived from an EMBL/GenBank/DDBJ whole genome shotgun (WGS) entry which is preliminary data.</text>
</comment>
<reference evidence="1 2" key="1">
    <citation type="submission" date="2020-12" db="EMBL/GenBank/DDBJ databases">
        <title>Metabolic potential, ecology and presence of endohyphal bacteria is reflected in genomic diversity of Mucoromycotina.</title>
        <authorList>
            <person name="Muszewska A."/>
            <person name="Okrasinska A."/>
            <person name="Steczkiewicz K."/>
            <person name="Drgas O."/>
            <person name="Orlowska M."/>
            <person name="Perlinska-Lenart U."/>
            <person name="Aleksandrzak-Piekarczyk T."/>
            <person name="Szatraj K."/>
            <person name="Zielenkiewicz U."/>
            <person name="Pilsyk S."/>
            <person name="Malc E."/>
            <person name="Mieczkowski P."/>
            <person name="Kruszewska J.S."/>
            <person name="Biernat P."/>
            <person name="Pawlowska J."/>
        </authorList>
    </citation>
    <scope>NUCLEOTIDE SEQUENCE [LARGE SCALE GENOMIC DNA]</scope>
    <source>
        <strain evidence="1 2">CBS 142.35</strain>
    </source>
</reference>
<dbReference type="Proteomes" id="UP000646827">
    <property type="component" value="Unassembled WGS sequence"/>
</dbReference>
<name>A0A8H7S732_9FUNG</name>
<dbReference type="OrthoDB" id="2443300at2759"/>
<dbReference type="AlphaFoldDB" id="A0A8H7S732"/>
<accession>A0A8H7S732</accession>
<evidence type="ECO:0000313" key="2">
    <source>
        <dbReference type="Proteomes" id="UP000646827"/>
    </source>
</evidence>
<organism evidence="1 2">
    <name type="scientific">Circinella minor</name>
    <dbReference type="NCBI Taxonomy" id="1195481"/>
    <lineage>
        <taxon>Eukaryota</taxon>
        <taxon>Fungi</taxon>
        <taxon>Fungi incertae sedis</taxon>
        <taxon>Mucoromycota</taxon>
        <taxon>Mucoromycotina</taxon>
        <taxon>Mucoromycetes</taxon>
        <taxon>Mucorales</taxon>
        <taxon>Lichtheimiaceae</taxon>
        <taxon>Circinella</taxon>
    </lineage>
</organism>
<evidence type="ECO:0000313" key="1">
    <source>
        <dbReference type="EMBL" id="KAG2223278.1"/>
    </source>
</evidence>
<dbReference type="EMBL" id="JAEPRB010000064">
    <property type="protein sequence ID" value="KAG2223278.1"/>
    <property type="molecule type" value="Genomic_DNA"/>
</dbReference>
<proteinExistence type="predicted"/>
<dbReference type="InterPro" id="IPR036691">
    <property type="entry name" value="Endo/exonu/phosph_ase_sf"/>
</dbReference>
<gene>
    <name evidence="1" type="ORF">INT45_007004</name>
</gene>
<dbReference type="Gene3D" id="3.60.10.10">
    <property type="entry name" value="Endonuclease/exonuclease/phosphatase"/>
    <property type="match status" value="1"/>
</dbReference>
<dbReference type="SUPFAM" id="SSF56219">
    <property type="entry name" value="DNase I-like"/>
    <property type="match status" value="1"/>
</dbReference>